<feature type="transmembrane region" description="Helical" evidence="13">
    <location>
        <begin position="59"/>
        <end position="77"/>
    </location>
</feature>
<evidence type="ECO:0000256" key="13">
    <source>
        <dbReference type="SAM" id="Phobius"/>
    </source>
</evidence>
<dbReference type="STRING" id="1802591.A2113_04425"/>
<keyword evidence="11 13" id="KW-0472">Membrane</keyword>
<keyword evidence="9" id="KW-0573">Peptidoglycan synthesis</keyword>
<dbReference type="GO" id="GO:0009002">
    <property type="term" value="F:serine-type D-Ala-D-Ala carboxypeptidase activity"/>
    <property type="evidence" value="ECO:0007669"/>
    <property type="project" value="InterPro"/>
</dbReference>
<keyword evidence="8" id="KW-0133">Cell shape</keyword>
<evidence type="ECO:0000256" key="5">
    <source>
        <dbReference type="ARBA" id="ARBA00022670"/>
    </source>
</evidence>
<dbReference type="Gene3D" id="3.90.1310.10">
    <property type="entry name" value="Penicillin-binding protein 2a (Domain 2)"/>
    <property type="match status" value="1"/>
</dbReference>
<keyword evidence="12" id="KW-0961">Cell wall biogenesis/degradation</keyword>
<accession>A0A1G1W1D9</accession>
<gene>
    <name evidence="16" type="ORF">A2113_04425</name>
</gene>
<dbReference type="GO" id="GO:0071555">
    <property type="term" value="P:cell wall organization"/>
    <property type="evidence" value="ECO:0007669"/>
    <property type="project" value="UniProtKB-KW"/>
</dbReference>
<dbReference type="InterPro" id="IPR017790">
    <property type="entry name" value="Penicillin-binding_protein_2"/>
</dbReference>
<evidence type="ECO:0000313" key="16">
    <source>
        <dbReference type="EMBL" id="OGY21394.1"/>
    </source>
</evidence>
<evidence type="ECO:0000256" key="4">
    <source>
        <dbReference type="ARBA" id="ARBA00022519"/>
    </source>
</evidence>
<evidence type="ECO:0000256" key="11">
    <source>
        <dbReference type="ARBA" id="ARBA00023136"/>
    </source>
</evidence>
<dbReference type="EMBL" id="MHCN01000014">
    <property type="protein sequence ID" value="OGY21394.1"/>
    <property type="molecule type" value="Genomic_DNA"/>
</dbReference>
<dbReference type="Proteomes" id="UP000176299">
    <property type="component" value="Unassembled WGS sequence"/>
</dbReference>
<dbReference type="GO" id="GO:0008360">
    <property type="term" value="P:regulation of cell shape"/>
    <property type="evidence" value="ECO:0007669"/>
    <property type="project" value="UniProtKB-KW"/>
</dbReference>
<dbReference type="GO" id="GO:0009252">
    <property type="term" value="P:peptidoglycan biosynthetic process"/>
    <property type="evidence" value="ECO:0007669"/>
    <property type="project" value="UniProtKB-KW"/>
</dbReference>
<dbReference type="Pfam" id="PF03717">
    <property type="entry name" value="PBP_dimer"/>
    <property type="match status" value="1"/>
</dbReference>
<evidence type="ECO:0000259" key="14">
    <source>
        <dbReference type="Pfam" id="PF00905"/>
    </source>
</evidence>
<dbReference type="SUPFAM" id="SSF56519">
    <property type="entry name" value="Penicillin binding protein dimerisation domain"/>
    <property type="match status" value="1"/>
</dbReference>
<evidence type="ECO:0000256" key="7">
    <source>
        <dbReference type="ARBA" id="ARBA00022801"/>
    </source>
</evidence>
<dbReference type="NCBIfam" id="TIGR03423">
    <property type="entry name" value="pbp2_mrdA"/>
    <property type="match status" value="1"/>
</dbReference>
<keyword evidence="6 13" id="KW-0812">Transmembrane</keyword>
<reference evidence="16 17" key="1">
    <citation type="journal article" date="2016" name="Nat. Commun.">
        <title>Thousands of microbial genomes shed light on interconnected biogeochemical processes in an aquifer system.</title>
        <authorList>
            <person name="Anantharaman K."/>
            <person name="Brown C.T."/>
            <person name="Hug L.A."/>
            <person name="Sharon I."/>
            <person name="Castelle C.J."/>
            <person name="Probst A.J."/>
            <person name="Thomas B.C."/>
            <person name="Singh A."/>
            <person name="Wilkins M.J."/>
            <person name="Karaoz U."/>
            <person name="Brodie E.L."/>
            <person name="Williams K.H."/>
            <person name="Hubbard S.S."/>
            <person name="Banfield J.F."/>
        </authorList>
    </citation>
    <scope>NUCLEOTIDE SEQUENCE [LARGE SCALE GENOMIC DNA]</scope>
</reference>
<dbReference type="Gene3D" id="3.30.1390.30">
    <property type="entry name" value="Penicillin-binding protein 2a, domain 3"/>
    <property type="match status" value="1"/>
</dbReference>
<protein>
    <submittedName>
        <fullName evidence="16">Penicillin-binding protein 2</fullName>
    </submittedName>
</protein>
<comment type="subcellular location">
    <subcellularLocation>
        <location evidence="2">Cell membrane</location>
    </subcellularLocation>
    <subcellularLocation>
        <location evidence="1">Membrane</location>
        <topology evidence="1">Single-pass membrane protein</topology>
    </subcellularLocation>
</comment>
<dbReference type="Pfam" id="PF00905">
    <property type="entry name" value="Transpeptidase"/>
    <property type="match status" value="1"/>
</dbReference>
<dbReference type="SUPFAM" id="SSF56601">
    <property type="entry name" value="beta-lactamase/transpeptidase-like"/>
    <property type="match status" value="1"/>
</dbReference>
<dbReference type="InterPro" id="IPR050515">
    <property type="entry name" value="Beta-lactam/transpept"/>
</dbReference>
<evidence type="ECO:0000256" key="3">
    <source>
        <dbReference type="ARBA" id="ARBA00022475"/>
    </source>
</evidence>
<dbReference type="GO" id="GO:0005886">
    <property type="term" value="C:plasma membrane"/>
    <property type="evidence" value="ECO:0007669"/>
    <property type="project" value="UniProtKB-SubCell"/>
</dbReference>
<organism evidence="16 17">
    <name type="scientific">Candidatus Woykebacteria bacterium GWA1_44_8</name>
    <dbReference type="NCBI Taxonomy" id="1802591"/>
    <lineage>
        <taxon>Bacteria</taxon>
        <taxon>Candidatus Woykeibacteriota</taxon>
    </lineage>
</organism>
<evidence type="ECO:0000313" key="17">
    <source>
        <dbReference type="Proteomes" id="UP000176299"/>
    </source>
</evidence>
<sequence length="631" mass="69231">MSKLKRKFGFAFPEFVQLGKKRKNLPDWQQVRVAESWEGKGLFESVAGKPSRLSTARVATIYFVFFSCFLVLLARAFDLQVIQGNIFLGEAEGNRLRLEINHAPRGVIFDRGGKILAQNTPGFRLLLDPQRLPADKKQAVIAKLAFILKVPNSFLAERLRNAKGEITLVNDLEPDKALLVEAESKNLAGVELEVSPIRYYSYKEITAHILGYTAEASKEDLAQKLTIPYVLGDKVGKAGVEASQEGILRGVNGYKLIKVTAEGENKGDIYQSDPHPGQNSTLSIDIDLQQFVYQALQKKIVEVGAKKASAVVLDPYTGEVLAMISLPSFDNNLFAKEITEQKYQQLISNPDNLLLNRADGAAYPPGSTFKMITATAGLETGAITAETKLVDPGFIILGNQVFENWLWRESHKTEGSINVVQALVRSTNTFFYRVGQMVGEKTIVKYANLLGLGQKTGIELPGETAGLIPTQSWKLATKGEPWYPGETLSMSIGQGDVLVSPLQLSIVTATFANGGRLVTPTILKTGEPKVVRENFLKKETLGTVREGLYQVVTGPSGLTWVFGNLKIPSAGKTGSAESGGERAHAWYTAFAPYPNPKIVVTVQVENAGHGSEVSAPVVKQIFEWWFTRQQR</sequence>
<feature type="domain" description="Penicillin-binding protein dimerisation" evidence="15">
    <location>
        <begin position="102"/>
        <end position="265"/>
    </location>
</feature>
<dbReference type="InterPro" id="IPR036138">
    <property type="entry name" value="PBP_dimer_sf"/>
</dbReference>
<dbReference type="GO" id="GO:0006508">
    <property type="term" value="P:proteolysis"/>
    <property type="evidence" value="ECO:0007669"/>
    <property type="project" value="UniProtKB-KW"/>
</dbReference>
<comment type="caution">
    <text evidence="16">The sequence shown here is derived from an EMBL/GenBank/DDBJ whole genome shotgun (WGS) entry which is preliminary data.</text>
</comment>
<evidence type="ECO:0000256" key="9">
    <source>
        <dbReference type="ARBA" id="ARBA00022984"/>
    </source>
</evidence>
<evidence type="ECO:0000256" key="2">
    <source>
        <dbReference type="ARBA" id="ARBA00004236"/>
    </source>
</evidence>
<dbReference type="InterPro" id="IPR012338">
    <property type="entry name" value="Beta-lactam/transpept-like"/>
</dbReference>
<dbReference type="Gene3D" id="3.40.710.10">
    <property type="entry name" value="DD-peptidase/beta-lactamase superfamily"/>
    <property type="match status" value="1"/>
</dbReference>
<evidence type="ECO:0000256" key="12">
    <source>
        <dbReference type="ARBA" id="ARBA00023316"/>
    </source>
</evidence>
<evidence type="ECO:0000256" key="10">
    <source>
        <dbReference type="ARBA" id="ARBA00022989"/>
    </source>
</evidence>
<proteinExistence type="predicted"/>
<evidence type="ECO:0000256" key="8">
    <source>
        <dbReference type="ARBA" id="ARBA00022960"/>
    </source>
</evidence>
<dbReference type="PANTHER" id="PTHR30627">
    <property type="entry name" value="PEPTIDOGLYCAN D,D-TRANSPEPTIDASE"/>
    <property type="match status" value="1"/>
</dbReference>
<keyword evidence="5" id="KW-0645">Protease</keyword>
<keyword evidence="3" id="KW-1003">Cell membrane</keyword>
<keyword evidence="4" id="KW-0997">Cell inner membrane</keyword>
<dbReference type="InterPro" id="IPR005311">
    <property type="entry name" value="PBP_dimer"/>
</dbReference>
<evidence type="ECO:0000256" key="1">
    <source>
        <dbReference type="ARBA" id="ARBA00004167"/>
    </source>
</evidence>
<keyword evidence="10 13" id="KW-1133">Transmembrane helix</keyword>
<dbReference type="GO" id="GO:0071972">
    <property type="term" value="F:peptidoglycan L,D-transpeptidase activity"/>
    <property type="evidence" value="ECO:0007669"/>
    <property type="project" value="TreeGrafter"/>
</dbReference>
<evidence type="ECO:0000256" key="6">
    <source>
        <dbReference type="ARBA" id="ARBA00022692"/>
    </source>
</evidence>
<feature type="domain" description="Penicillin-binding protein transpeptidase" evidence="14">
    <location>
        <begin position="309"/>
        <end position="623"/>
    </location>
</feature>
<dbReference type="GO" id="GO:0008658">
    <property type="term" value="F:penicillin binding"/>
    <property type="evidence" value="ECO:0007669"/>
    <property type="project" value="InterPro"/>
</dbReference>
<dbReference type="PANTHER" id="PTHR30627:SF2">
    <property type="entry name" value="PEPTIDOGLYCAN D,D-TRANSPEPTIDASE MRDA"/>
    <property type="match status" value="1"/>
</dbReference>
<dbReference type="AlphaFoldDB" id="A0A1G1W1D9"/>
<name>A0A1G1W1D9_9BACT</name>
<keyword evidence="7" id="KW-0378">Hydrolase</keyword>
<dbReference type="InterPro" id="IPR001460">
    <property type="entry name" value="PCN-bd_Tpept"/>
</dbReference>
<evidence type="ECO:0000259" key="15">
    <source>
        <dbReference type="Pfam" id="PF03717"/>
    </source>
</evidence>